<dbReference type="InterPro" id="IPR051326">
    <property type="entry name" value="Kynurenine-oxoglutarate_AT"/>
</dbReference>
<dbReference type="Pfam" id="PF00155">
    <property type="entry name" value="Aminotran_1_2"/>
    <property type="match status" value="1"/>
</dbReference>
<evidence type="ECO:0000259" key="5">
    <source>
        <dbReference type="Pfam" id="PF00155"/>
    </source>
</evidence>
<keyword evidence="4" id="KW-0663">Pyridoxal phosphate</keyword>
<reference evidence="6 7" key="1">
    <citation type="submission" date="2024-09" db="EMBL/GenBank/DDBJ databases">
        <authorList>
            <person name="Sun Q."/>
            <person name="Mori K."/>
        </authorList>
    </citation>
    <scope>NUCLEOTIDE SEQUENCE [LARGE SCALE GENOMIC DNA]</scope>
    <source>
        <strain evidence="6 7">ATCC 51285</strain>
    </source>
</reference>
<sequence>MRYPASKLPQVGTTIFTQMSQLAAEHGAINLSQGFPDFDGPALLKARVSHYLEQGFNQYAPMTGVPALRQALALKTEQLYGRKTCPDTEVTITSGATEAIFAVISALVRTGDEVIVFDPAYDCYEPAISLNGGLTHHLPLMPPDFSIDWQRLAEAIHAGTRLIILNNPHNPTGALLSAADLQQLAELLRDTDVLLLGDEVYEHIVFDGQPHASLLSHPELAQRSLVVSSFGKTYHTTGWKVGYCIAPAPLTAEVRKVHQYLTFSTITPVQLALADFVQQQPQHYQQLPAFYQTKRDEFCQLVSGGRFHYRPAQGTYFQLLDYSEISDKGDVEMARWLTTEIGVAAIPISVFYAEPPQELRYLRFCFAKNTDTLQQAAARLNAI</sequence>
<dbReference type="InterPro" id="IPR015422">
    <property type="entry name" value="PyrdxlP-dep_Trfase_small"/>
</dbReference>
<dbReference type="InterPro" id="IPR004839">
    <property type="entry name" value="Aminotransferase_I/II_large"/>
</dbReference>
<evidence type="ECO:0000313" key="6">
    <source>
        <dbReference type="EMBL" id="MFB9887181.1"/>
    </source>
</evidence>
<evidence type="ECO:0000256" key="3">
    <source>
        <dbReference type="ARBA" id="ARBA00022679"/>
    </source>
</evidence>
<name>A0ABV5ZD12_9GAMM</name>
<dbReference type="CDD" id="cd00609">
    <property type="entry name" value="AAT_like"/>
    <property type="match status" value="1"/>
</dbReference>
<evidence type="ECO:0000256" key="4">
    <source>
        <dbReference type="ARBA" id="ARBA00022898"/>
    </source>
</evidence>
<dbReference type="InterPro" id="IPR015421">
    <property type="entry name" value="PyrdxlP-dep_Trfase_major"/>
</dbReference>
<evidence type="ECO:0000256" key="1">
    <source>
        <dbReference type="ARBA" id="ARBA00001933"/>
    </source>
</evidence>
<dbReference type="PANTHER" id="PTHR43807">
    <property type="entry name" value="FI04487P"/>
    <property type="match status" value="1"/>
</dbReference>
<dbReference type="Gene3D" id="3.90.1150.10">
    <property type="entry name" value="Aspartate Aminotransferase, domain 1"/>
    <property type="match status" value="1"/>
</dbReference>
<organism evidence="6 7">
    <name type="scientific">Balneatrix alpica</name>
    <dbReference type="NCBI Taxonomy" id="75684"/>
    <lineage>
        <taxon>Bacteria</taxon>
        <taxon>Pseudomonadati</taxon>
        <taxon>Pseudomonadota</taxon>
        <taxon>Gammaproteobacteria</taxon>
        <taxon>Oceanospirillales</taxon>
        <taxon>Balneatrichaceae</taxon>
        <taxon>Balneatrix</taxon>
    </lineage>
</organism>
<keyword evidence="2 6" id="KW-0032">Aminotransferase</keyword>
<dbReference type="GO" id="GO:0008483">
    <property type="term" value="F:transaminase activity"/>
    <property type="evidence" value="ECO:0007669"/>
    <property type="project" value="UniProtKB-KW"/>
</dbReference>
<keyword evidence="7" id="KW-1185">Reference proteome</keyword>
<comment type="cofactor">
    <cofactor evidence="1">
        <name>pyridoxal 5'-phosphate</name>
        <dbReference type="ChEBI" id="CHEBI:597326"/>
    </cofactor>
</comment>
<dbReference type="Gene3D" id="3.40.640.10">
    <property type="entry name" value="Type I PLP-dependent aspartate aminotransferase-like (Major domain)"/>
    <property type="match status" value="1"/>
</dbReference>
<dbReference type="InterPro" id="IPR015424">
    <property type="entry name" value="PyrdxlP-dep_Trfase"/>
</dbReference>
<feature type="domain" description="Aminotransferase class I/classII large" evidence="5">
    <location>
        <begin position="29"/>
        <end position="380"/>
    </location>
</feature>
<comment type="caution">
    <text evidence="6">The sequence shown here is derived from an EMBL/GenBank/DDBJ whole genome shotgun (WGS) entry which is preliminary data.</text>
</comment>
<dbReference type="PANTHER" id="PTHR43807:SF20">
    <property type="entry name" value="FI04487P"/>
    <property type="match status" value="1"/>
</dbReference>
<gene>
    <name evidence="6" type="ORF">ACFFLH_12245</name>
</gene>
<keyword evidence="3" id="KW-0808">Transferase</keyword>
<dbReference type="Proteomes" id="UP001589628">
    <property type="component" value="Unassembled WGS sequence"/>
</dbReference>
<dbReference type="NCBIfam" id="NF006569">
    <property type="entry name" value="PRK09082.1"/>
    <property type="match status" value="1"/>
</dbReference>
<evidence type="ECO:0000313" key="7">
    <source>
        <dbReference type="Proteomes" id="UP001589628"/>
    </source>
</evidence>
<protein>
    <submittedName>
        <fullName evidence="6">Methionine aminotransferase</fullName>
    </submittedName>
</protein>
<evidence type="ECO:0000256" key="2">
    <source>
        <dbReference type="ARBA" id="ARBA00022576"/>
    </source>
</evidence>
<proteinExistence type="predicted"/>
<dbReference type="RefSeq" id="WP_027314223.1">
    <property type="nucleotide sequence ID" value="NZ_JBHLZN010000004.1"/>
</dbReference>
<dbReference type="EMBL" id="JBHLZN010000004">
    <property type="protein sequence ID" value="MFB9887181.1"/>
    <property type="molecule type" value="Genomic_DNA"/>
</dbReference>
<accession>A0ABV5ZD12</accession>
<dbReference type="SUPFAM" id="SSF53383">
    <property type="entry name" value="PLP-dependent transferases"/>
    <property type="match status" value="1"/>
</dbReference>